<dbReference type="Gene3D" id="3.30.70.380">
    <property type="entry name" value="Ferrodoxin-fold anticodon-binding domain"/>
    <property type="match status" value="1"/>
</dbReference>
<dbReference type="FunFam" id="2.40.50.140:FF:000045">
    <property type="entry name" value="Phenylalanine--tRNA ligase beta subunit"/>
    <property type="match status" value="1"/>
</dbReference>
<keyword evidence="4 15" id="KW-0963">Cytoplasm</keyword>
<dbReference type="CDD" id="cd00769">
    <property type="entry name" value="PheRS_beta_core"/>
    <property type="match status" value="1"/>
</dbReference>
<comment type="subunit">
    <text evidence="3 15">Tetramer of two alpha and two beta subunits.</text>
</comment>
<dbReference type="InterPro" id="IPR009061">
    <property type="entry name" value="DNA-bd_dom_put_sf"/>
</dbReference>
<dbReference type="SMART" id="SM00873">
    <property type="entry name" value="B3_4"/>
    <property type="match status" value="1"/>
</dbReference>
<dbReference type="InterPro" id="IPR002547">
    <property type="entry name" value="tRNA-bd_dom"/>
</dbReference>
<evidence type="ECO:0000256" key="14">
    <source>
        <dbReference type="ARBA" id="ARBA00049255"/>
    </source>
</evidence>
<evidence type="ECO:0000256" key="3">
    <source>
        <dbReference type="ARBA" id="ARBA00011209"/>
    </source>
</evidence>
<dbReference type="Pfam" id="PF03483">
    <property type="entry name" value="B3_4"/>
    <property type="match status" value="1"/>
</dbReference>
<keyword evidence="21" id="KW-1185">Reference proteome</keyword>
<evidence type="ECO:0000259" key="18">
    <source>
        <dbReference type="PROSITE" id="PS51447"/>
    </source>
</evidence>
<dbReference type="InterPro" id="IPR045864">
    <property type="entry name" value="aa-tRNA-synth_II/BPL/LPL"/>
</dbReference>
<keyword evidence="6 15" id="KW-0436">Ligase</keyword>
<dbReference type="PANTHER" id="PTHR10947">
    <property type="entry name" value="PHENYLALANYL-TRNA SYNTHETASE BETA CHAIN AND LEUCINE-RICH REPEAT-CONTAINING PROTEIN 47"/>
    <property type="match status" value="1"/>
</dbReference>
<gene>
    <name evidence="15" type="primary">pheT</name>
    <name evidence="20" type="ORF">HNR73_007313</name>
</gene>
<dbReference type="Pfam" id="PF17759">
    <property type="entry name" value="tRNA_synthFbeta"/>
    <property type="match status" value="1"/>
</dbReference>
<evidence type="ECO:0000256" key="12">
    <source>
        <dbReference type="ARBA" id="ARBA00022917"/>
    </source>
</evidence>
<evidence type="ECO:0000256" key="8">
    <source>
        <dbReference type="ARBA" id="ARBA00022741"/>
    </source>
</evidence>
<dbReference type="FunFam" id="3.30.930.10:FF:000130">
    <property type="entry name" value="Phenylalanine--tRNA ligase beta subunit"/>
    <property type="match status" value="1"/>
</dbReference>
<dbReference type="AlphaFoldDB" id="A0A841G0E4"/>
<dbReference type="InterPro" id="IPR012340">
    <property type="entry name" value="NA-bd_OB-fold"/>
</dbReference>
<reference evidence="20 21" key="1">
    <citation type="submission" date="2020-08" db="EMBL/GenBank/DDBJ databases">
        <title>Genomic Encyclopedia of Type Strains, Phase IV (KMG-IV): sequencing the most valuable type-strain genomes for metagenomic binning, comparative biology and taxonomic classification.</title>
        <authorList>
            <person name="Goeker M."/>
        </authorList>
    </citation>
    <scope>NUCLEOTIDE SEQUENCE [LARGE SCALE GENOMIC DNA]</scope>
    <source>
        <strain evidence="20 21">YIM 65646</strain>
    </source>
</reference>
<dbReference type="Pfam" id="PF03484">
    <property type="entry name" value="B5"/>
    <property type="match status" value="1"/>
</dbReference>
<comment type="subcellular location">
    <subcellularLocation>
        <location evidence="1 15">Cytoplasm</location>
    </subcellularLocation>
</comment>
<dbReference type="InterPro" id="IPR041616">
    <property type="entry name" value="PheRS_beta_core"/>
</dbReference>
<dbReference type="Gene3D" id="2.40.50.140">
    <property type="entry name" value="Nucleic acid-binding proteins"/>
    <property type="match status" value="1"/>
</dbReference>
<dbReference type="CDD" id="cd02796">
    <property type="entry name" value="tRNA_bind_bactPheRS"/>
    <property type="match status" value="1"/>
</dbReference>
<evidence type="ECO:0000313" key="20">
    <source>
        <dbReference type="EMBL" id="MBB6039418.1"/>
    </source>
</evidence>
<proteinExistence type="inferred from homology"/>
<dbReference type="GO" id="GO:0009328">
    <property type="term" value="C:phenylalanine-tRNA ligase complex"/>
    <property type="evidence" value="ECO:0007669"/>
    <property type="project" value="TreeGrafter"/>
</dbReference>
<dbReference type="GO" id="GO:0005524">
    <property type="term" value="F:ATP binding"/>
    <property type="evidence" value="ECO:0007669"/>
    <property type="project" value="UniProtKB-UniRule"/>
</dbReference>
<feature type="binding site" evidence="15">
    <location>
        <position position="470"/>
    </location>
    <ligand>
        <name>Mg(2+)</name>
        <dbReference type="ChEBI" id="CHEBI:18420"/>
        <note>shared with alpha subunit</note>
    </ligand>
</feature>
<keyword evidence="7 15" id="KW-0479">Metal-binding</keyword>
<dbReference type="InterPro" id="IPR004532">
    <property type="entry name" value="Phe-tRNA-ligase_IIc_bsu_bact"/>
</dbReference>
<dbReference type="Gene3D" id="3.30.930.10">
    <property type="entry name" value="Bira Bifunctional Protein, Domain 2"/>
    <property type="match status" value="1"/>
</dbReference>
<evidence type="ECO:0000256" key="16">
    <source>
        <dbReference type="PROSITE-ProRule" id="PRU00209"/>
    </source>
</evidence>
<evidence type="ECO:0000256" key="1">
    <source>
        <dbReference type="ARBA" id="ARBA00004496"/>
    </source>
</evidence>
<evidence type="ECO:0000256" key="7">
    <source>
        <dbReference type="ARBA" id="ARBA00022723"/>
    </source>
</evidence>
<feature type="binding site" evidence="15">
    <location>
        <position position="460"/>
    </location>
    <ligand>
        <name>Mg(2+)</name>
        <dbReference type="ChEBI" id="CHEBI:18420"/>
        <note>shared with alpha subunit</note>
    </ligand>
</feature>
<keyword evidence="11 16" id="KW-0694">RNA-binding</keyword>
<dbReference type="GO" id="GO:0004826">
    <property type="term" value="F:phenylalanine-tRNA ligase activity"/>
    <property type="evidence" value="ECO:0007669"/>
    <property type="project" value="UniProtKB-UniRule"/>
</dbReference>
<accession>A0A841G0E4</accession>
<feature type="domain" description="TRNA-binding" evidence="17">
    <location>
        <begin position="42"/>
        <end position="154"/>
    </location>
</feature>
<sequence length="827" mass="88349">MRVSLSWLREYAAVPAEATPLEIDTALVGAGLETESVEDLRERVSGPLVVGRVVSVEELTEFKKPIRHCHVEVGEAEPRSIICGARNFAEGDLVVVALPGAVLPGGFAIASRKTYGRLSDGMICSARELGVSDEHDGIIVLPSDVEAAVGADARPVVGLDDVVFEVNVTPDRGYCFSVRGIARELAQSMNVDFRDPAALTVAAEATGEGPYPLRVEDTEACPRFALRAVTGVDPKAQSPLWMQRRLTHAGMRPISLAVDITNYLMLELGQPLHAFDRAALRGTLVVRRAHPGEKLTTLDDVQRVLDPEDIVIADDSGVTSLAGVMGGSTSEVADDTTEVLFEAANWEPVSIARTSRRHRLVSEAGKRFERGADPELCAVAATRAAELLVEYGGGVLDEHVADVDHRRPAEAVRLDAGLASRLAGLDYSVEETAGALRTVGCEVEVDGDVLVTTPPSWRPDLTDPADYAEEVIRVRGYDMLTGELPNATQGRGLTRGQRRRRSVGRSLAEAGYVETLCYPFVAPEVHDAFGLAADDVRRRVLRIANPIAATEPELRTSLLPPLLGALKRNIGRGHRDLALYEAGLVFLPKPGAEDLPVPELPVDRRPDDADLAKVAAVVPDQPRHVAVVLTGDFAPAGWWGAGRAADWTDAVAAADTVARAAGVELTVRQGEYAPWHPGRCAELLHDGRVIGHAGELHPEVCEALELPRRTCAMELDLDALPLPGIVRAPGVSIYPPFLIDVAVVTDAATPAAEVSRALSSGAGELLEAIELFDVYSGEQVGEGRKSLAYRLTLRAGDRTLTAEEAVAARDAAVVVAAERVGATLRSV</sequence>
<dbReference type="SMART" id="SM00874">
    <property type="entry name" value="B5"/>
    <property type="match status" value="1"/>
</dbReference>
<dbReference type="InterPro" id="IPR045060">
    <property type="entry name" value="Phe-tRNA-ligase_IIc_bsu"/>
</dbReference>
<dbReference type="RefSeq" id="WP_184792506.1">
    <property type="nucleotide sequence ID" value="NZ_BONT01000084.1"/>
</dbReference>
<evidence type="ECO:0000256" key="2">
    <source>
        <dbReference type="ARBA" id="ARBA00008653"/>
    </source>
</evidence>
<dbReference type="SUPFAM" id="SSF55681">
    <property type="entry name" value="Class II aaRS and biotin synthetases"/>
    <property type="match status" value="1"/>
</dbReference>
<dbReference type="PROSITE" id="PS50886">
    <property type="entry name" value="TRBD"/>
    <property type="match status" value="1"/>
</dbReference>
<dbReference type="EMBL" id="JACHGT010000022">
    <property type="protein sequence ID" value="MBB6039418.1"/>
    <property type="molecule type" value="Genomic_DNA"/>
</dbReference>
<dbReference type="SUPFAM" id="SSF46955">
    <property type="entry name" value="Putative DNA-binding domain"/>
    <property type="match status" value="1"/>
</dbReference>
<evidence type="ECO:0000256" key="15">
    <source>
        <dbReference type="HAMAP-Rule" id="MF_00283"/>
    </source>
</evidence>
<dbReference type="GO" id="GO:0000287">
    <property type="term" value="F:magnesium ion binding"/>
    <property type="evidence" value="ECO:0007669"/>
    <property type="project" value="UniProtKB-UniRule"/>
</dbReference>
<evidence type="ECO:0000256" key="6">
    <source>
        <dbReference type="ARBA" id="ARBA00022598"/>
    </source>
</evidence>
<dbReference type="SMART" id="SM00896">
    <property type="entry name" value="FDX-ACB"/>
    <property type="match status" value="1"/>
</dbReference>
<feature type="binding site" evidence="15">
    <location>
        <position position="469"/>
    </location>
    <ligand>
        <name>Mg(2+)</name>
        <dbReference type="ChEBI" id="CHEBI:18420"/>
        <note>shared with alpha subunit</note>
    </ligand>
</feature>
<dbReference type="Gene3D" id="3.50.40.10">
    <property type="entry name" value="Phenylalanyl-trna Synthetase, Chain B, domain 3"/>
    <property type="match status" value="1"/>
</dbReference>
<keyword evidence="10 15" id="KW-0460">Magnesium</keyword>
<keyword evidence="9 15" id="KW-0067">ATP-binding</keyword>
<comment type="cofactor">
    <cofactor evidence="15">
        <name>Mg(2+)</name>
        <dbReference type="ChEBI" id="CHEBI:18420"/>
    </cofactor>
    <text evidence="15">Binds 2 magnesium ions per tetramer.</text>
</comment>
<organism evidence="20 21">
    <name type="scientific">Phytomonospora endophytica</name>
    <dbReference type="NCBI Taxonomy" id="714109"/>
    <lineage>
        <taxon>Bacteria</taxon>
        <taxon>Bacillati</taxon>
        <taxon>Actinomycetota</taxon>
        <taxon>Actinomycetes</taxon>
        <taxon>Micromonosporales</taxon>
        <taxon>Micromonosporaceae</taxon>
        <taxon>Phytomonospora</taxon>
    </lineage>
</organism>
<dbReference type="SUPFAM" id="SSF50249">
    <property type="entry name" value="Nucleic acid-binding proteins"/>
    <property type="match status" value="1"/>
</dbReference>
<dbReference type="GO" id="GO:0000049">
    <property type="term" value="F:tRNA binding"/>
    <property type="evidence" value="ECO:0007669"/>
    <property type="project" value="UniProtKB-UniRule"/>
</dbReference>
<dbReference type="InterPro" id="IPR005121">
    <property type="entry name" value="Fdx_antiC-bd"/>
</dbReference>
<dbReference type="Proteomes" id="UP000548476">
    <property type="component" value="Unassembled WGS sequence"/>
</dbReference>
<comment type="similarity">
    <text evidence="2 15">Belongs to the phenylalanyl-tRNA synthetase beta subunit family. Type 1 subfamily.</text>
</comment>
<protein>
    <recommendedName>
        <fullName evidence="15">Phenylalanine--tRNA ligase beta subunit</fullName>
        <ecNumber evidence="15">6.1.1.20</ecNumber>
    </recommendedName>
    <alternativeName>
        <fullName evidence="15">Phenylalanyl-tRNA synthetase beta subunit</fullName>
        <shortName evidence="15">PheRS</shortName>
    </alternativeName>
</protein>
<dbReference type="Pfam" id="PF03147">
    <property type="entry name" value="FDX-ACB"/>
    <property type="match status" value="1"/>
</dbReference>
<comment type="caution">
    <text evidence="20">The sequence shown here is derived from an EMBL/GenBank/DDBJ whole genome shotgun (WGS) entry which is preliminary data.</text>
</comment>
<feature type="domain" description="B5" evidence="19">
    <location>
        <begin position="407"/>
        <end position="482"/>
    </location>
</feature>
<evidence type="ECO:0000256" key="11">
    <source>
        <dbReference type="ARBA" id="ARBA00022884"/>
    </source>
</evidence>
<dbReference type="InterPro" id="IPR033714">
    <property type="entry name" value="tRNA_bind_bactPheRS"/>
</dbReference>
<dbReference type="NCBIfam" id="TIGR00472">
    <property type="entry name" value="pheT_bact"/>
    <property type="match status" value="1"/>
</dbReference>
<dbReference type="SUPFAM" id="SSF54991">
    <property type="entry name" value="Anticodon-binding domain of PheRS"/>
    <property type="match status" value="1"/>
</dbReference>
<evidence type="ECO:0000259" key="17">
    <source>
        <dbReference type="PROSITE" id="PS50886"/>
    </source>
</evidence>
<dbReference type="Gene3D" id="3.30.56.10">
    <property type="match status" value="2"/>
</dbReference>
<feature type="domain" description="FDX-ACB" evidence="18">
    <location>
        <begin position="732"/>
        <end position="825"/>
    </location>
</feature>
<dbReference type="Pfam" id="PF01588">
    <property type="entry name" value="tRNA_bind"/>
    <property type="match status" value="1"/>
</dbReference>
<dbReference type="PANTHER" id="PTHR10947:SF0">
    <property type="entry name" value="PHENYLALANINE--TRNA LIGASE BETA SUBUNIT"/>
    <property type="match status" value="1"/>
</dbReference>
<dbReference type="GO" id="GO:0006432">
    <property type="term" value="P:phenylalanyl-tRNA aminoacylation"/>
    <property type="evidence" value="ECO:0007669"/>
    <property type="project" value="UniProtKB-UniRule"/>
</dbReference>
<evidence type="ECO:0000256" key="4">
    <source>
        <dbReference type="ARBA" id="ARBA00022490"/>
    </source>
</evidence>
<dbReference type="InterPro" id="IPR020825">
    <property type="entry name" value="Phe-tRNA_synthase-like_B3/B4"/>
</dbReference>
<dbReference type="PROSITE" id="PS51447">
    <property type="entry name" value="FDX_ACB"/>
    <property type="match status" value="1"/>
</dbReference>
<evidence type="ECO:0000259" key="19">
    <source>
        <dbReference type="PROSITE" id="PS51483"/>
    </source>
</evidence>
<dbReference type="InterPro" id="IPR036690">
    <property type="entry name" value="Fdx_antiC-bd_sf"/>
</dbReference>
<evidence type="ECO:0000256" key="9">
    <source>
        <dbReference type="ARBA" id="ARBA00022840"/>
    </source>
</evidence>
<keyword evidence="8 15" id="KW-0547">Nucleotide-binding</keyword>
<keyword evidence="12 15" id="KW-0648">Protein biosynthesis</keyword>
<evidence type="ECO:0000256" key="5">
    <source>
        <dbReference type="ARBA" id="ARBA00022555"/>
    </source>
</evidence>
<comment type="catalytic activity">
    <reaction evidence="14 15">
        <text>tRNA(Phe) + L-phenylalanine + ATP = L-phenylalanyl-tRNA(Phe) + AMP + diphosphate + H(+)</text>
        <dbReference type="Rhea" id="RHEA:19413"/>
        <dbReference type="Rhea" id="RHEA-COMP:9668"/>
        <dbReference type="Rhea" id="RHEA-COMP:9699"/>
        <dbReference type="ChEBI" id="CHEBI:15378"/>
        <dbReference type="ChEBI" id="CHEBI:30616"/>
        <dbReference type="ChEBI" id="CHEBI:33019"/>
        <dbReference type="ChEBI" id="CHEBI:58095"/>
        <dbReference type="ChEBI" id="CHEBI:78442"/>
        <dbReference type="ChEBI" id="CHEBI:78531"/>
        <dbReference type="ChEBI" id="CHEBI:456215"/>
        <dbReference type="EC" id="6.1.1.20"/>
    </reaction>
</comment>
<dbReference type="SUPFAM" id="SSF56037">
    <property type="entry name" value="PheT/TilS domain"/>
    <property type="match status" value="1"/>
</dbReference>
<evidence type="ECO:0000256" key="10">
    <source>
        <dbReference type="ARBA" id="ARBA00022842"/>
    </source>
</evidence>
<keyword evidence="5 16" id="KW-0820">tRNA-binding</keyword>
<dbReference type="PROSITE" id="PS51483">
    <property type="entry name" value="B5"/>
    <property type="match status" value="1"/>
</dbReference>
<dbReference type="InterPro" id="IPR005146">
    <property type="entry name" value="B3/B4_tRNA-bd"/>
</dbReference>
<dbReference type="EC" id="6.1.1.20" evidence="15"/>
<dbReference type="InterPro" id="IPR005147">
    <property type="entry name" value="tRNA_synthase_B5-dom"/>
</dbReference>
<dbReference type="FunFam" id="3.30.70.380:FF:000001">
    <property type="entry name" value="Phenylalanine--tRNA ligase beta subunit"/>
    <property type="match status" value="1"/>
</dbReference>
<dbReference type="HAMAP" id="MF_00283">
    <property type="entry name" value="Phe_tRNA_synth_beta1"/>
    <property type="match status" value="1"/>
</dbReference>
<dbReference type="FunFam" id="3.50.40.10:FF:000001">
    <property type="entry name" value="Phenylalanine--tRNA ligase beta subunit"/>
    <property type="match status" value="1"/>
</dbReference>
<keyword evidence="13 15" id="KW-0030">Aminoacyl-tRNA synthetase</keyword>
<evidence type="ECO:0000256" key="13">
    <source>
        <dbReference type="ARBA" id="ARBA00023146"/>
    </source>
</evidence>
<feature type="binding site" evidence="15">
    <location>
        <position position="466"/>
    </location>
    <ligand>
        <name>Mg(2+)</name>
        <dbReference type="ChEBI" id="CHEBI:18420"/>
        <note>shared with alpha subunit</note>
    </ligand>
</feature>
<name>A0A841G0E4_9ACTN</name>
<evidence type="ECO:0000313" key="21">
    <source>
        <dbReference type="Proteomes" id="UP000548476"/>
    </source>
</evidence>